<keyword evidence="2" id="KW-0732">Signal</keyword>
<gene>
    <name evidence="3" type="primary">trbB</name>
    <name evidence="3" type="ORF">HVV39_27655</name>
</gene>
<dbReference type="InterPro" id="IPR039555">
    <property type="entry name" value="TraF/TrbB"/>
</dbReference>
<dbReference type="InterPro" id="IPR014109">
    <property type="entry name" value="Thiol-disulphide_isomerase_rbB"/>
</dbReference>
<keyword evidence="3" id="KW-0413">Isomerase</keyword>
<evidence type="ECO:0000256" key="1">
    <source>
        <dbReference type="SAM" id="MobiDB-lite"/>
    </source>
</evidence>
<evidence type="ECO:0000256" key="2">
    <source>
        <dbReference type="SAM" id="SignalP"/>
    </source>
</evidence>
<organism evidence="3 4">
    <name type="scientific">Escherichia coli</name>
    <dbReference type="NCBI Taxonomy" id="562"/>
    <lineage>
        <taxon>Bacteria</taxon>
        <taxon>Pseudomonadati</taxon>
        <taxon>Pseudomonadota</taxon>
        <taxon>Gammaproteobacteria</taxon>
        <taxon>Enterobacterales</taxon>
        <taxon>Enterobacteriaceae</taxon>
        <taxon>Escherichia</taxon>
    </lineage>
</organism>
<name>A0A4Y9WSB2_ECOLX</name>
<geneLocation type="plasmid" evidence="4">
    <name>prhb01-c20_3</name>
</geneLocation>
<keyword evidence="3" id="KW-0614">Plasmid</keyword>
<accession>A0A4Y9WSB2</accession>
<dbReference type="NCBIfam" id="TIGR02738">
    <property type="entry name" value="TrbB"/>
    <property type="match status" value="1"/>
</dbReference>
<dbReference type="RefSeq" id="WP_061330028.1">
    <property type="nucleotide sequence ID" value="NZ_BGCP01000080.1"/>
</dbReference>
<sequence length="195" mass="21429">MWKQVLTGVLLIAAGAQASTLEELRQLEAHKTTPVKASQMQTAATSSSPVAPAVPERRDYRLPDGQVVNLKNYKLVLFMQSRCGYCQQFDPLLKRVTAQMGLDVFPYTLDGMGDASFPDAIPATEAVIRDMWSNMRPVTPAAFLVEVNTLKTLPLLYGIVDEQTLRQRIDEALEFANAAVTGTGSSMKVSPEFPH</sequence>
<feature type="region of interest" description="Disordered" evidence="1">
    <location>
        <begin position="32"/>
        <end position="55"/>
    </location>
</feature>
<evidence type="ECO:0000313" key="4">
    <source>
        <dbReference type="Proteomes" id="UP000514533"/>
    </source>
</evidence>
<feature type="chain" id="PRO_5043680460" evidence="2">
    <location>
        <begin position="19"/>
        <end position="195"/>
    </location>
</feature>
<dbReference type="GO" id="GO:0016853">
    <property type="term" value="F:isomerase activity"/>
    <property type="evidence" value="ECO:0007669"/>
    <property type="project" value="UniProtKB-KW"/>
</dbReference>
<proteinExistence type="predicted"/>
<protein>
    <submittedName>
        <fullName evidence="3">Type-F conjugative transfer system pilin assembly thiol-disulfide isomerase TrbB</fullName>
    </submittedName>
</protein>
<evidence type="ECO:0000313" key="3">
    <source>
        <dbReference type="EMBL" id="QMS41729.1"/>
    </source>
</evidence>
<dbReference type="SUPFAM" id="SSF52833">
    <property type="entry name" value="Thioredoxin-like"/>
    <property type="match status" value="1"/>
</dbReference>
<feature type="signal peptide" evidence="2">
    <location>
        <begin position="1"/>
        <end position="18"/>
    </location>
</feature>
<dbReference type="EMBL" id="CP055983">
    <property type="protein sequence ID" value="QMS41729.1"/>
    <property type="molecule type" value="Genomic_DNA"/>
</dbReference>
<dbReference type="Proteomes" id="UP000514533">
    <property type="component" value="Plasmid pRHB01-C20_3"/>
</dbReference>
<reference evidence="3 4" key="1">
    <citation type="submission" date="2020-06" db="EMBL/GenBank/DDBJ databases">
        <title>REHAB project genomes.</title>
        <authorList>
            <person name="Shaw L.P."/>
        </authorList>
    </citation>
    <scope>NUCLEOTIDE SEQUENCE [LARGE SCALE GENOMIC DNA]</scope>
    <source>
        <strain evidence="3 4">RHB01-C20</strain>
        <plasmid evidence="4">prhb01-c20_3</plasmid>
    </source>
</reference>
<dbReference type="NCBIfam" id="NF010288">
    <property type="entry name" value="PRK13728.1"/>
    <property type="match status" value="1"/>
</dbReference>
<dbReference type="InterPro" id="IPR036249">
    <property type="entry name" value="Thioredoxin-like_sf"/>
</dbReference>
<dbReference type="Pfam" id="PF13728">
    <property type="entry name" value="TraF"/>
    <property type="match status" value="1"/>
</dbReference>
<dbReference type="AlphaFoldDB" id="A0A4Y9WSB2"/>
<feature type="compositionally biased region" description="Low complexity" evidence="1">
    <location>
        <begin position="37"/>
        <end position="54"/>
    </location>
</feature>